<name>A0A165TCG6_9APHY</name>
<reference evidence="3 4" key="1">
    <citation type="journal article" date="2016" name="Mol. Biol. Evol.">
        <title>Comparative Genomics of Early-Diverging Mushroom-Forming Fungi Provides Insights into the Origins of Lignocellulose Decay Capabilities.</title>
        <authorList>
            <person name="Nagy L.G."/>
            <person name="Riley R."/>
            <person name="Tritt A."/>
            <person name="Adam C."/>
            <person name="Daum C."/>
            <person name="Floudas D."/>
            <person name="Sun H."/>
            <person name="Yadav J.S."/>
            <person name="Pangilinan J."/>
            <person name="Larsson K.H."/>
            <person name="Matsuura K."/>
            <person name="Barry K."/>
            <person name="Labutti K."/>
            <person name="Kuo R."/>
            <person name="Ohm R.A."/>
            <person name="Bhattacharya S.S."/>
            <person name="Shirouzu T."/>
            <person name="Yoshinaga Y."/>
            <person name="Martin F.M."/>
            <person name="Grigoriev I.V."/>
            <person name="Hibbett D.S."/>
        </authorList>
    </citation>
    <scope>NUCLEOTIDE SEQUENCE [LARGE SCALE GENOMIC DNA]</scope>
    <source>
        <strain evidence="3 4">L-15889</strain>
    </source>
</reference>
<evidence type="ECO:0000256" key="2">
    <source>
        <dbReference type="SAM" id="Phobius"/>
    </source>
</evidence>
<dbReference type="AlphaFoldDB" id="A0A165TCG6"/>
<keyword evidence="2" id="KW-0472">Membrane</keyword>
<feature type="compositionally biased region" description="Low complexity" evidence="1">
    <location>
        <begin position="24"/>
        <end position="63"/>
    </location>
</feature>
<dbReference type="Proteomes" id="UP000076727">
    <property type="component" value="Unassembled WGS sequence"/>
</dbReference>
<feature type="compositionally biased region" description="Low complexity" evidence="1">
    <location>
        <begin position="95"/>
        <end position="112"/>
    </location>
</feature>
<keyword evidence="2" id="KW-1133">Transmembrane helix</keyword>
<proteinExistence type="predicted"/>
<evidence type="ECO:0000313" key="3">
    <source>
        <dbReference type="EMBL" id="KZT73235.1"/>
    </source>
</evidence>
<gene>
    <name evidence="3" type="ORF">DAEQUDRAFT_460345</name>
</gene>
<protein>
    <submittedName>
        <fullName evidence="3">Uncharacterized protein</fullName>
    </submittedName>
</protein>
<evidence type="ECO:0000313" key="4">
    <source>
        <dbReference type="Proteomes" id="UP000076727"/>
    </source>
</evidence>
<keyword evidence="4" id="KW-1185">Reference proteome</keyword>
<evidence type="ECO:0000256" key="1">
    <source>
        <dbReference type="SAM" id="MobiDB-lite"/>
    </source>
</evidence>
<feature type="compositionally biased region" description="Polar residues" evidence="1">
    <location>
        <begin position="155"/>
        <end position="174"/>
    </location>
</feature>
<feature type="transmembrane region" description="Helical" evidence="2">
    <location>
        <begin position="177"/>
        <end position="198"/>
    </location>
</feature>
<dbReference type="OrthoDB" id="2804303at2759"/>
<keyword evidence="2" id="KW-0812">Transmembrane</keyword>
<sequence length="375" mass="38678">MSHAPANPSTAISSNSVDSYNLWSGSSSSAGSSASISAESTSSVYPSSTPSTSLSTITPSSPTQIPPSPSLSTTGPSLTSSPASSIVNKSSDNPTSTSHTVSVTSQSVPSGSAQIASDSSTTSRTNYMSTSIAATSRSRETNSSVSALGEASSSDPSPSNVNAATRGSTSSSNTAKIVGGTVVTSVILLLFIFGLLWYRRTRRRRAARESVWFSPQAGSAMTSGLLNRPASNGSSFFYTAQGEPDDIMSANNHVSPTYRYGATSQALVASTLLVVPPSQSSDETCTADSDPFADPTQHVLKQPAIVVPVEVPMDHALLPITVQDPALFLGASGLLAWEVPLHSARNSIMVPGHEDAIRTSLLSDRSGEVQSVEAL</sequence>
<feature type="compositionally biased region" description="Low complexity" evidence="1">
    <location>
        <begin position="70"/>
        <end position="85"/>
    </location>
</feature>
<feature type="region of interest" description="Disordered" evidence="1">
    <location>
        <begin position="23"/>
        <end position="174"/>
    </location>
</feature>
<organism evidence="3 4">
    <name type="scientific">Daedalea quercina L-15889</name>
    <dbReference type="NCBI Taxonomy" id="1314783"/>
    <lineage>
        <taxon>Eukaryota</taxon>
        <taxon>Fungi</taxon>
        <taxon>Dikarya</taxon>
        <taxon>Basidiomycota</taxon>
        <taxon>Agaricomycotina</taxon>
        <taxon>Agaricomycetes</taxon>
        <taxon>Polyporales</taxon>
        <taxon>Fomitopsis</taxon>
    </lineage>
</organism>
<accession>A0A165TCG6</accession>
<feature type="compositionally biased region" description="Polar residues" evidence="1">
    <location>
        <begin position="113"/>
        <end position="136"/>
    </location>
</feature>
<feature type="compositionally biased region" description="Low complexity" evidence="1">
    <location>
        <begin position="143"/>
        <end position="154"/>
    </location>
</feature>
<dbReference type="EMBL" id="KV429037">
    <property type="protein sequence ID" value="KZT73235.1"/>
    <property type="molecule type" value="Genomic_DNA"/>
</dbReference>